<dbReference type="PANTHER" id="PTHR33653:SF1">
    <property type="entry name" value="RIBONUCLEASE VAPC2"/>
    <property type="match status" value="1"/>
</dbReference>
<evidence type="ECO:0000256" key="7">
    <source>
        <dbReference type="ARBA" id="ARBA00038093"/>
    </source>
</evidence>
<dbReference type="EC" id="3.1.-.-" evidence="8"/>
<dbReference type="AlphaFoldDB" id="A0A2Z2M3T6"/>
<organism evidence="10 11">
    <name type="scientific">Thermococcus gorgonarius</name>
    <dbReference type="NCBI Taxonomy" id="71997"/>
    <lineage>
        <taxon>Archaea</taxon>
        <taxon>Methanobacteriati</taxon>
        <taxon>Methanobacteriota</taxon>
        <taxon>Thermococci</taxon>
        <taxon>Thermococcales</taxon>
        <taxon>Thermococcaceae</taxon>
        <taxon>Thermococcus</taxon>
    </lineage>
</organism>
<dbReference type="RefSeq" id="WP_088884739.1">
    <property type="nucleotide sequence ID" value="NZ_CP014855.1"/>
</dbReference>
<dbReference type="InterPro" id="IPR029060">
    <property type="entry name" value="PIN-like_dom_sf"/>
</dbReference>
<dbReference type="KEGG" id="tgg:A3K92_02325"/>
<keyword evidence="11" id="KW-1185">Reference proteome</keyword>
<protein>
    <recommendedName>
        <fullName evidence="8">Ribonuclease VapC</fullName>
        <shortName evidence="8">RNase VapC</shortName>
        <ecNumber evidence="8">3.1.-.-</ecNumber>
    </recommendedName>
    <alternativeName>
        <fullName evidence="8">Putative toxin VapC</fullName>
    </alternativeName>
</protein>
<dbReference type="Gene3D" id="3.40.50.1010">
    <property type="entry name" value="5'-nuclease"/>
    <property type="match status" value="1"/>
</dbReference>
<dbReference type="HAMAP" id="MF_00265">
    <property type="entry name" value="VapC_Nob1"/>
    <property type="match status" value="1"/>
</dbReference>
<keyword evidence="4 8" id="KW-0479">Metal-binding</keyword>
<dbReference type="GO" id="GO:0004540">
    <property type="term" value="F:RNA nuclease activity"/>
    <property type="evidence" value="ECO:0007669"/>
    <property type="project" value="InterPro"/>
</dbReference>
<keyword evidence="8" id="KW-0800">Toxin</keyword>
<feature type="binding site" evidence="8">
    <location>
        <position position="89"/>
    </location>
    <ligand>
        <name>Mg(2+)</name>
        <dbReference type="ChEBI" id="CHEBI:18420"/>
    </ligand>
</feature>
<evidence type="ECO:0000313" key="10">
    <source>
        <dbReference type="EMBL" id="ASJ00400.1"/>
    </source>
</evidence>
<evidence type="ECO:0000256" key="3">
    <source>
        <dbReference type="ARBA" id="ARBA00022722"/>
    </source>
</evidence>
<comment type="similarity">
    <text evidence="7 8">Belongs to the PINc/VapC protein family.</text>
</comment>
<evidence type="ECO:0000256" key="5">
    <source>
        <dbReference type="ARBA" id="ARBA00022801"/>
    </source>
</evidence>
<name>A0A2Z2M3T6_THEGO</name>
<keyword evidence="3 8" id="KW-0540">Nuclease</keyword>
<feature type="binding site" evidence="8">
    <location>
        <position position="5"/>
    </location>
    <ligand>
        <name>Mg(2+)</name>
        <dbReference type="ChEBI" id="CHEBI:18420"/>
    </ligand>
</feature>
<comment type="cofactor">
    <cofactor evidence="1 8">
        <name>Mg(2+)</name>
        <dbReference type="ChEBI" id="CHEBI:18420"/>
    </cofactor>
</comment>
<dbReference type="GO" id="GO:0000287">
    <property type="term" value="F:magnesium ion binding"/>
    <property type="evidence" value="ECO:0007669"/>
    <property type="project" value="UniProtKB-UniRule"/>
</dbReference>
<dbReference type="InterPro" id="IPR002716">
    <property type="entry name" value="PIN_dom"/>
</dbReference>
<dbReference type="InterPro" id="IPR050556">
    <property type="entry name" value="Type_II_TA_system_RNase"/>
</dbReference>
<dbReference type="Proteomes" id="UP000250134">
    <property type="component" value="Chromosome"/>
</dbReference>
<reference evidence="10 11" key="1">
    <citation type="submission" date="2016-03" db="EMBL/GenBank/DDBJ databases">
        <title>Complete genome sequence of Thermococcus gorgonarius.</title>
        <authorList>
            <person name="Oger P.M."/>
        </authorList>
    </citation>
    <scope>NUCLEOTIDE SEQUENCE [LARGE SCALE GENOMIC DNA]</scope>
    <source>
        <strain evidence="10 11">W-12</strain>
    </source>
</reference>
<comment type="function">
    <text evidence="8">Toxic component of a toxin-antitoxin (TA) system. An RNase.</text>
</comment>
<evidence type="ECO:0000256" key="1">
    <source>
        <dbReference type="ARBA" id="ARBA00001946"/>
    </source>
</evidence>
<dbReference type="SUPFAM" id="SSF88723">
    <property type="entry name" value="PIN domain-like"/>
    <property type="match status" value="1"/>
</dbReference>
<feature type="domain" description="PIN" evidence="9">
    <location>
        <begin position="2"/>
        <end position="115"/>
    </location>
</feature>
<dbReference type="GeneID" id="33331347"/>
<dbReference type="OrthoDB" id="38049at2157"/>
<keyword evidence="2 8" id="KW-1277">Toxin-antitoxin system</keyword>
<keyword evidence="5 8" id="KW-0378">Hydrolase</keyword>
<dbReference type="Pfam" id="PF01850">
    <property type="entry name" value="PIN"/>
    <property type="match status" value="1"/>
</dbReference>
<dbReference type="GO" id="GO:0090729">
    <property type="term" value="F:toxin activity"/>
    <property type="evidence" value="ECO:0007669"/>
    <property type="project" value="UniProtKB-KW"/>
</dbReference>
<dbReference type="PANTHER" id="PTHR33653">
    <property type="entry name" value="RIBONUCLEASE VAPC2"/>
    <property type="match status" value="1"/>
</dbReference>
<sequence>MYLLDTDVLIDVLRGVDEAREFLIGVVERGAFISTVTIAELFSGRETRDPIKKEKITRLLSHFEALPVTPEVAMLAGEIRRDYQVSLGDAIIAATAAVHGLTVVTGNIKHFARIEGISVLKPPYR</sequence>
<evidence type="ECO:0000256" key="4">
    <source>
        <dbReference type="ARBA" id="ARBA00022723"/>
    </source>
</evidence>
<evidence type="ECO:0000256" key="6">
    <source>
        <dbReference type="ARBA" id="ARBA00022842"/>
    </source>
</evidence>
<dbReference type="GO" id="GO:0016787">
    <property type="term" value="F:hydrolase activity"/>
    <property type="evidence" value="ECO:0007669"/>
    <property type="project" value="UniProtKB-KW"/>
</dbReference>
<evidence type="ECO:0000259" key="9">
    <source>
        <dbReference type="Pfam" id="PF01850"/>
    </source>
</evidence>
<evidence type="ECO:0000256" key="2">
    <source>
        <dbReference type="ARBA" id="ARBA00022649"/>
    </source>
</evidence>
<proteinExistence type="inferred from homology"/>
<gene>
    <name evidence="8" type="primary">vapC</name>
    <name evidence="10" type="ORF">A3K92_02325</name>
</gene>
<dbReference type="EMBL" id="CP014855">
    <property type="protein sequence ID" value="ASJ00400.1"/>
    <property type="molecule type" value="Genomic_DNA"/>
</dbReference>
<evidence type="ECO:0000313" key="11">
    <source>
        <dbReference type="Proteomes" id="UP000250134"/>
    </source>
</evidence>
<dbReference type="InterPro" id="IPR022907">
    <property type="entry name" value="VapC_family"/>
</dbReference>
<evidence type="ECO:0000256" key="8">
    <source>
        <dbReference type="HAMAP-Rule" id="MF_00265"/>
    </source>
</evidence>
<dbReference type="CDD" id="cd18741">
    <property type="entry name" value="PIN_VapC4-5_FitB-like"/>
    <property type="match status" value="1"/>
</dbReference>
<accession>A0A2Z2M3T6</accession>
<keyword evidence="6 8" id="KW-0460">Magnesium</keyword>